<gene>
    <name evidence="2" type="ORF">M409DRAFT_26248</name>
</gene>
<evidence type="ECO:0008006" key="4">
    <source>
        <dbReference type="Google" id="ProtNLM"/>
    </source>
</evidence>
<reference evidence="2" key="1">
    <citation type="journal article" date="2020" name="Stud. Mycol.">
        <title>101 Dothideomycetes genomes: a test case for predicting lifestyles and emergence of pathogens.</title>
        <authorList>
            <person name="Haridas S."/>
            <person name="Albert R."/>
            <person name="Binder M."/>
            <person name="Bloem J."/>
            <person name="Labutti K."/>
            <person name="Salamov A."/>
            <person name="Andreopoulos B."/>
            <person name="Baker S."/>
            <person name="Barry K."/>
            <person name="Bills G."/>
            <person name="Bluhm B."/>
            <person name="Cannon C."/>
            <person name="Castanera R."/>
            <person name="Culley D."/>
            <person name="Daum C."/>
            <person name="Ezra D."/>
            <person name="Gonzalez J."/>
            <person name="Henrissat B."/>
            <person name="Kuo A."/>
            <person name="Liang C."/>
            <person name="Lipzen A."/>
            <person name="Lutzoni F."/>
            <person name="Magnuson J."/>
            <person name="Mondo S."/>
            <person name="Nolan M."/>
            <person name="Ohm R."/>
            <person name="Pangilinan J."/>
            <person name="Park H.-J."/>
            <person name="Ramirez L."/>
            <person name="Alfaro M."/>
            <person name="Sun H."/>
            <person name="Tritt A."/>
            <person name="Yoshinaga Y."/>
            <person name="Zwiers L.-H."/>
            <person name="Turgeon B."/>
            <person name="Goodwin S."/>
            <person name="Spatafora J."/>
            <person name="Crous P."/>
            <person name="Grigoriev I."/>
        </authorList>
    </citation>
    <scope>NUCLEOTIDE SEQUENCE</scope>
    <source>
        <strain evidence="2">ATCC 36951</strain>
    </source>
</reference>
<dbReference type="EMBL" id="ML993609">
    <property type="protein sequence ID" value="KAF2163204.1"/>
    <property type="molecule type" value="Genomic_DNA"/>
</dbReference>
<feature type="region of interest" description="Disordered" evidence="1">
    <location>
        <begin position="1"/>
        <end position="35"/>
    </location>
</feature>
<dbReference type="Proteomes" id="UP000799537">
    <property type="component" value="Unassembled WGS sequence"/>
</dbReference>
<name>A0A6A6C7X0_ZASCE</name>
<proteinExistence type="predicted"/>
<dbReference type="RefSeq" id="XP_033664093.1">
    <property type="nucleotide sequence ID" value="XM_033808022.1"/>
</dbReference>
<protein>
    <recommendedName>
        <fullName evidence="4">Transcription factor domain-containing protein</fullName>
    </recommendedName>
</protein>
<dbReference type="GeneID" id="54561294"/>
<sequence length="570" mass="63331">MHWIREVRNGSATTGTRGKKTRRGASNGSRHGHSVSTEAVSKAAHRYSFSSELTPLSIASLITPAEDLTVDVPWLRAVFTETWETIFGHWMSRYGCPFVFGDENIAESFISISSLCGQLDKWMAADSGRANDHTYSGFSEAFTDIDTDHQTRMSLERVILAFAARWLPLASSSTPLDTASTQETIVRLWREARADMLNVINRPTYRSMLTLYLFGLTPIPDGITDEEELSGMSGSLCVQASLQQVYMLRVRQRSLQFSGSKVSPVTEKTFSLSPDPVATNNFMNAESIAHWAALIFDTSASLTLSCRPILSSGLFGFESDWCWCLVRSCTELFQGTISGWTGEMTESKANQVIAAGSMTKLRTWKLEAVFREALRDGHDESAVNKVYNEIIDGIEQFNQVYGDLLEACQKRIHFLSQATKLRWHELILHYNIGILLIVDAIEATERYDLLPRLSAARTEAEISVLNVLKFGIENTYTITLRSGTSPGSIGLDDGRTTVPILAIDPYPHHVVAAVQLMRKAVDRDLATDRINEDTHSNLNGILRRALDLLPGSSKSVVSARRQVGLDMDDT</sequence>
<evidence type="ECO:0000313" key="3">
    <source>
        <dbReference type="Proteomes" id="UP000799537"/>
    </source>
</evidence>
<keyword evidence="3" id="KW-1185">Reference proteome</keyword>
<evidence type="ECO:0000313" key="2">
    <source>
        <dbReference type="EMBL" id="KAF2163204.1"/>
    </source>
</evidence>
<organism evidence="2 3">
    <name type="scientific">Zasmidium cellare ATCC 36951</name>
    <dbReference type="NCBI Taxonomy" id="1080233"/>
    <lineage>
        <taxon>Eukaryota</taxon>
        <taxon>Fungi</taxon>
        <taxon>Dikarya</taxon>
        <taxon>Ascomycota</taxon>
        <taxon>Pezizomycotina</taxon>
        <taxon>Dothideomycetes</taxon>
        <taxon>Dothideomycetidae</taxon>
        <taxon>Mycosphaerellales</taxon>
        <taxon>Mycosphaerellaceae</taxon>
        <taxon>Zasmidium</taxon>
    </lineage>
</organism>
<dbReference type="AlphaFoldDB" id="A0A6A6C7X0"/>
<dbReference type="OrthoDB" id="5958943at2759"/>
<accession>A0A6A6C7X0</accession>
<evidence type="ECO:0000256" key="1">
    <source>
        <dbReference type="SAM" id="MobiDB-lite"/>
    </source>
</evidence>